<dbReference type="Proteomes" id="UP000194860">
    <property type="component" value="Unassembled WGS sequence"/>
</dbReference>
<evidence type="ECO:0000313" key="1">
    <source>
        <dbReference type="EMBL" id="OTY09000.1"/>
    </source>
</evidence>
<organism evidence="1 2">
    <name type="scientific">Bacillus thuringiensis serovar navarrensis</name>
    <dbReference type="NCBI Taxonomy" id="339658"/>
    <lineage>
        <taxon>Bacteria</taxon>
        <taxon>Bacillati</taxon>
        <taxon>Bacillota</taxon>
        <taxon>Bacilli</taxon>
        <taxon>Bacillales</taxon>
        <taxon>Bacillaceae</taxon>
        <taxon>Bacillus</taxon>
        <taxon>Bacillus cereus group</taxon>
    </lineage>
</organism>
<dbReference type="AlphaFoldDB" id="A0A242ZZF0"/>
<dbReference type="EMBL" id="NFDG01000137">
    <property type="protein sequence ID" value="OTY09000.1"/>
    <property type="molecule type" value="Genomic_DNA"/>
</dbReference>
<evidence type="ECO:0000313" key="2">
    <source>
        <dbReference type="Proteomes" id="UP000194860"/>
    </source>
</evidence>
<name>A0A242ZZF0_BACTU</name>
<protein>
    <submittedName>
        <fullName evidence="1">Uncharacterized protein</fullName>
    </submittedName>
</protein>
<reference evidence="1 2" key="1">
    <citation type="submission" date="2016-10" db="EMBL/GenBank/DDBJ databases">
        <title>Comparative genomics of Bacillus thuringiensis reveals a path to pathogens against multiple invertebrate hosts.</title>
        <authorList>
            <person name="Zheng J."/>
            <person name="Gao Q."/>
            <person name="Liu H."/>
            <person name="Peng D."/>
            <person name="Ruan L."/>
            <person name="Sun M."/>
        </authorList>
    </citation>
    <scope>NUCLEOTIDE SEQUENCE [LARGE SCALE GENOMIC DNA]</scope>
    <source>
        <strain evidence="1">BGSC 4BM1</strain>
    </source>
</reference>
<accession>A0A242ZZF0</accession>
<gene>
    <name evidence="1" type="ORF">BK732_31820</name>
</gene>
<sequence length="96" mass="11570">MLYAGIINILYYENLFFLTHSLQIAYVQNSFYYRIEGAFVPEISNFFPINILIKKKHRGFFTSVLHSLIRPDTDSCRISSFKVMQFFYKRYIFFII</sequence>
<comment type="caution">
    <text evidence="1">The sequence shown here is derived from an EMBL/GenBank/DDBJ whole genome shotgun (WGS) entry which is preliminary data.</text>
</comment>
<proteinExistence type="predicted"/>